<evidence type="ECO:0000313" key="3">
    <source>
        <dbReference type="Proteomes" id="UP000094336"/>
    </source>
</evidence>
<dbReference type="Proteomes" id="UP000094336">
    <property type="component" value="Unassembled WGS sequence"/>
</dbReference>
<evidence type="ECO:0000256" key="1">
    <source>
        <dbReference type="SAM" id="SignalP"/>
    </source>
</evidence>
<proteinExistence type="predicted"/>
<dbReference type="AlphaFoldDB" id="A0A1E3QK24"/>
<dbReference type="OrthoDB" id="5043642at2759"/>
<keyword evidence="1" id="KW-0732">Signal</keyword>
<dbReference type="RefSeq" id="XP_018983328.1">
    <property type="nucleotide sequence ID" value="XM_019129687.1"/>
</dbReference>
<evidence type="ECO:0008006" key="4">
    <source>
        <dbReference type="Google" id="ProtNLM"/>
    </source>
</evidence>
<protein>
    <recommendedName>
        <fullName evidence="4">HRQ family protein 1</fullName>
    </recommendedName>
</protein>
<gene>
    <name evidence="2" type="ORF">BABINDRAFT_163049</name>
</gene>
<dbReference type="InterPro" id="IPR021848">
    <property type="entry name" value="HODM_asu-like"/>
</dbReference>
<accession>A0A1E3QK24</accession>
<sequence>MIYLLVLAMLLWVAYYRTHLKPSPSKATPKKKLFAHDANEPIPEPTPLRITPDDVREYDDRPWRPFRWPYHQTMSIYKLPINHWLDMDKYYWHYIEEKKRILHQYGDENISWLPESHDACVELMETVRTHMLKRYPLLFESSDGGVTMLNKLTGEHIDMSEPLQHHPLVYVSKMAKEDFYIVQQRDDGKHYLVAACVAFPGGSFGIKGILGTHLDHIHELVPFYETKLKPSMERWFGKMEPADLVERGSWYITWDHKLFRNNIYALKEGKKVHSGIPPTEFNVRVDRQTLRRLPRTRAIVFTAHPLFYSIEEMKDEPMVPSLLRKIIYEAPESIIRYKSFYKLRDHISHYLDGLVARQVELGLIEADAEVRTLPTYPFAHFIGQQEEIYGWRNPSESRAENYEEKAKAEIGPGD</sequence>
<keyword evidence="3" id="KW-1185">Reference proteome</keyword>
<evidence type="ECO:0000313" key="2">
    <source>
        <dbReference type="EMBL" id="ODQ78000.1"/>
    </source>
</evidence>
<dbReference type="EMBL" id="KV454437">
    <property type="protein sequence ID" value="ODQ78000.1"/>
    <property type="molecule type" value="Genomic_DNA"/>
</dbReference>
<reference evidence="3" key="1">
    <citation type="submission" date="2016-05" db="EMBL/GenBank/DDBJ databases">
        <title>Comparative genomics of biotechnologically important yeasts.</title>
        <authorList>
            <consortium name="DOE Joint Genome Institute"/>
            <person name="Riley R."/>
            <person name="Haridas S."/>
            <person name="Wolfe K.H."/>
            <person name="Lopes M.R."/>
            <person name="Hittinger C.T."/>
            <person name="Goker M."/>
            <person name="Salamov A."/>
            <person name="Wisecaver J."/>
            <person name="Long T.M."/>
            <person name="Aerts A.L."/>
            <person name="Barry K."/>
            <person name="Choi C."/>
            <person name="Clum A."/>
            <person name="Coughlan A.Y."/>
            <person name="Deshpande S."/>
            <person name="Douglass A.P."/>
            <person name="Hanson S.J."/>
            <person name="Klenk H.-P."/>
            <person name="Labutti K."/>
            <person name="Lapidus A."/>
            <person name="Lindquist E."/>
            <person name="Lipzen A."/>
            <person name="Meier-Kolthoff J.P."/>
            <person name="Ohm R.A."/>
            <person name="Otillar R.P."/>
            <person name="Pangilinan J."/>
            <person name="Peng Y."/>
            <person name="Rokas A."/>
            <person name="Rosa C.A."/>
            <person name="Scheuner C."/>
            <person name="Sibirny A.A."/>
            <person name="Slot J.C."/>
            <person name="Stielow J.B."/>
            <person name="Sun H."/>
            <person name="Kurtzman C.P."/>
            <person name="Blackwell M."/>
            <person name="Grigoriev I.V."/>
            <person name="Jeffries T.W."/>
        </authorList>
    </citation>
    <scope>NUCLEOTIDE SEQUENCE [LARGE SCALE GENOMIC DNA]</scope>
    <source>
        <strain evidence="3">NRRL Y-12698</strain>
    </source>
</reference>
<feature type="chain" id="PRO_5009134275" description="HRQ family protein 1" evidence="1">
    <location>
        <begin position="17"/>
        <end position="414"/>
    </location>
</feature>
<dbReference type="Pfam" id="PF11927">
    <property type="entry name" value="HODM_asu-like"/>
    <property type="match status" value="1"/>
</dbReference>
<dbReference type="GeneID" id="30147540"/>
<feature type="signal peptide" evidence="1">
    <location>
        <begin position="1"/>
        <end position="16"/>
    </location>
</feature>
<name>A0A1E3QK24_9ASCO</name>
<organism evidence="2 3">
    <name type="scientific">Babjeviella inositovora NRRL Y-12698</name>
    <dbReference type="NCBI Taxonomy" id="984486"/>
    <lineage>
        <taxon>Eukaryota</taxon>
        <taxon>Fungi</taxon>
        <taxon>Dikarya</taxon>
        <taxon>Ascomycota</taxon>
        <taxon>Saccharomycotina</taxon>
        <taxon>Pichiomycetes</taxon>
        <taxon>Serinales incertae sedis</taxon>
        <taxon>Babjeviella</taxon>
    </lineage>
</organism>
<dbReference type="STRING" id="984486.A0A1E3QK24"/>